<keyword evidence="1" id="KW-0472">Membrane</keyword>
<dbReference type="RefSeq" id="WP_377962114.1">
    <property type="nucleotide sequence ID" value="NZ_JBHZOL010000024.1"/>
</dbReference>
<keyword evidence="1" id="KW-1133">Transmembrane helix</keyword>
<reference evidence="2 3" key="1">
    <citation type="submission" date="2024-10" db="EMBL/GenBank/DDBJ databases">
        <authorList>
            <person name="Ratan Roy A."/>
            <person name="Morales Sandoval P.H."/>
            <person name="De Los Santos Villalobos S."/>
            <person name="Chakraborty S."/>
            <person name="Mukherjee J."/>
        </authorList>
    </citation>
    <scope>NUCLEOTIDE SEQUENCE [LARGE SCALE GENOMIC DNA]</scope>
    <source>
        <strain evidence="2 3">S1</strain>
    </source>
</reference>
<dbReference type="EMBL" id="JBHZOL010000024">
    <property type="protein sequence ID" value="MFE4105481.1"/>
    <property type="molecule type" value="Genomic_DNA"/>
</dbReference>
<feature type="transmembrane region" description="Helical" evidence="1">
    <location>
        <begin position="33"/>
        <end position="50"/>
    </location>
</feature>
<name>A0ABW6IBG1_9CYAN</name>
<proteinExistence type="predicted"/>
<sequence length="54" mass="5672">MYESRKDWLTSAAIAGLGAGVVTTFAVSQGQNFFVAVAITLFAAGLAVLFDRFA</sequence>
<dbReference type="Proteomes" id="UP001600165">
    <property type="component" value="Unassembled WGS sequence"/>
</dbReference>
<gene>
    <name evidence="2" type="ORF">ACFVKH_04270</name>
</gene>
<comment type="caution">
    <text evidence="2">The sequence shown here is derived from an EMBL/GenBank/DDBJ whole genome shotgun (WGS) entry which is preliminary data.</text>
</comment>
<keyword evidence="1" id="KW-0812">Transmembrane</keyword>
<evidence type="ECO:0000256" key="1">
    <source>
        <dbReference type="SAM" id="Phobius"/>
    </source>
</evidence>
<organism evidence="2 3">
    <name type="scientific">Almyronema epifaneia S1</name>
    <dbReference type="NCBI Taxonomy" id="2991925"/>
    <lineage>
        <taxon>Bacteria</taxon>
        <taxon>Bacillati</taxon>
        <taxon>Cyanobacteriota</taxon>
        <taxon>Cyanophyceae</taxon>
        <taxon>Nodosilineales</taxon>
        <taxon>Nodosilineaceae</taxon>
        <taxon>Almyronema</taxon>
        <taxon>Almyronema epifaneia</taxon>
    </lineage>
</organism>
<evidence type="ECO:0000313" key="3">
    <source>
        <dbReference type="Proteomes" id="UP001600165"/>
    </source>
</evidence>
<accession>A0ABW6IBG1</accession>
<feature type="transmembrane region" description="Helical" evidence="1">
    <location>
        <begin position="7"/>
        <end position="27"/>
    </location>
</feature>
<keyword evidence="3" id="KW-1185">Reference proteome</keyword>
<protein>
    <submittedName>
        <fullName evidence="2">Uncharacterized protein</fullName>
    </submittedName>
</protein>
<evidence type="ECO:0000313" key="2">
    <source>
        <dbReference type="EMBL" id="MFE4105481.1"/>
    </source>
</evidence>